<evidence type="ECO:0000256" key="4">
    <source>
        <dbReference type="SAM" id="SignalP"/>
    </source>
</evidence>
<keyword evidence="2" id="KW-0325">Glycoprotein</keyword>
<accession>A0A7R8XF63</accession>
<gene>
    <name evidence="5" type="ORF">DSTB1V02_LOCUS8978</name>
</gene>
<sequence length="143" mass="16069">MKHLLAIFFVVDLVSFAFAIQCYKCNTRDDEYCEDPFNHKNAEGHLSPCTEKDFTDKTGLPPSKNITFACRKIWQEVRGDIAVFRSCGWEKYYIKERICYKTATEDIHTTVCSCEHDGCNIATTLGSALVLVIASLAGAFLAL</sequence>
<dbReference type="EMBL" id="LR901684">
    <property type="protein sequence ID" value="CAD7249179.1"/>
    <property type="molecule type" value="Genomic_DNA"/>
</dbReference>
<keyword evidence="1 4" id="KW-0732">Signal</keyword>
<reference evidence="5" key="1">
    <citation type="submission" date="2020-11" db="EMBL/GenBank/DDBJ databases">
        <authorList>
            <person name="Tran Van P."/>
        </authorList>
    </citation>
    <scope>NUCLEOTIDE SEQUENCE</scope>
</reference>
<dbReference type="InterPro" id="IPR050975">
    <property type="entry name" value="Sleep_regulator"/>
</dbReference>
<keyword evidence="6" id="KW-1185">Reference proteome</keyword>
<evidence type="ECO:0000256" key="2">
    <source>
        <dbReference type="ARBA" id="ARBA00023180"/>
    </source>
</evidence>
<keyword evidence="3" id="KW-1133">Transmembrane helix</keyword>
<dbReference type="AlphaFoldDB" id="A0A7R8XF63"/>
<dbReference type="InterPro" id="IPR031424">
    <property type="entry name" value="QVR-like"/>
</dbReference>
<dbReference type="PANTHER" id="PTHR33562">
    <property type="entry name" value="ATILLA, ISOFORM B-RELATED-RELATED"/>
    <property type="match status" value="1"/>
</dbReference>
<name>A0A7R8XF63_9CRUS</name>
<dbReference type="Proteomes" id="UP000677054">
    <property type="component" value="Unassembled WGS sequence"/>
</dbReference>
<dbReference type="Pfam" id="PF17064">
    <property type="entry name" value="QVR"/>
    <property type="match status" value="1"/>
</dbReference>
<dbReference type="PANTHER" id="PTHR33562:SF2">
    <property type="entry name" value="PROTEIN QUIVER"/>
    <property type="match status" value="1"/>
</dbReference>
<dbReference type="GO" id="GO:0032222">
    <property type="term" value="P:regulation of synaptic transmission, cholinergic"/>
    <property type="evidence" value="ECO:0007669"/>
    <property type="project" value="InterPro"/>
</dbReference>
<keyword evidence="3" id="KW-0472">Membrane</keyword>
<evidence type="ECO:0008006" key="7">
    <source>
        <dbReference type="Google" id="ProtNLM"/>
    </source>
</evidence>
<evidence type="ECO:0000256" key="1">
    <source>
        <dbReference type="ARBA" id="ARBA00022729"/>
    </source>
</evidence>
<protein>
    <recommendedName>
        <fullName evidence="7">Protein quiver</fullName>
    </recommendedName>
</protein>
<dbReference type="EMBL" id="CAJPEV010002167">
    <property type="protein sequence ID" value="CAG0895952.1"/>
    <property type="molecule type" value="Genomic_DNA"/>
</dbReference>
<feature type="transmembrane region" description="Helical" evidence="3">
    <location>
        <begin position="121"/>
        <end position="142"/>
    </location>
</feature>
<dbReference type="OrthoDB" id="6374766at2759"/>
<evidence type="ECO:0000313" key="6">
    <source>
        <dbReference type="Proteomes" id="UP000677054"/>
    </source>
</evidence>
<feature type="chain" id="PRO_5036209272" description="Protein quiver" evidence="4">
    <location>
        <begin position="20"/>
        <end position="143"/>
    </location>
</feature>
<feature type="signal peptide" evidence="4">
    <location>
        <begin position="1"/>
        <end position="19"/>
    </location>
</feature>
<keyword evidence="3" id="KW-0812">Transmembrane</keyword>
<evidence type="ECO:0000313" key="5">
    <source>
        <dbReference type="EMBL" id="CAD7249179.1"/>
    </source>
</evidence>
<evidence type="ECO:0000256" key="3">
    <source>
        <dbReference type="SAM" id="Phobius"/>
    </source>
</evidence>
<organism evidence="5">
    <name type="scientific">Darwinula stevensoni</name>
    <dbReference type="NCBI Taxonomy" id="69355"/>
    <lineage>
        <taxon>Eukaryota</taxon>
        <taxon>Metazoa</taxon>
        <taxon>Ecdysozoa</taxon>
        <taxon>Arthropoda</taxon>
        <taxon>Crustacea</taxon>
        <taxon>Oligostraca</taxon>
        <taxon>Ostracoda</taxon>
        <taxon>Podocopa</taxon>
        <taxon>Podocopida</taxon>
        <taxon>Darwinulocopina</taxon>
        <taxon>Darwinuloidea</taxon>
        <taxon>Darwinulidae</taxon>
        <taxon>Darwinula</taxon>
    </lineage>
</organism>
<dbReference type="GO" id="GO:0030431">
    <property type="term" value="P:sleep"/>
    <property type="evidence" value="ECO:0007669"/>
    <property type="project" value="InterPro"/>
</dbReference>
<proteinExistence type="predicted"/>